<gene>
    <name evidence="2" type="primary">Contig11818.g12634</name>
    <name evidence="2" type="ORF">STYLEM_1263</name>
</gene>
<accession>A0A077ZS48</accession>
<keyword evidence="3" id="KW-1185">Reference proteome</keyword>
<evidence type="ECO:0000313" key="2">
    <source>
        <dbReference type="EMBL" id="CDW72304.1"/>
    </source>
</evidence>
<name>A0A077ZS48_STYLE</name>
<evidence type="ECO:0000313" key="3">
    <source>
        <dbReference type="Proteomes" id="UP000039865"/>
    </source>
</evidence>
<evidence type="ECO:0000256" key="1">
    <source>
        <dbReference type="SAM" id="Coils"/>
    </source>
</evidence>
<proteinExistence type="predicted"/>
<sequence>MTKSSLSLEKFFDEIKQKRNSRLSKNNSKYISKQGNLIEKIESQQKINASLRNQLKELNTNKNYQKSNIQGDVYANTNNGIQIISLTQNRFNTIDHNQEEMYEVLKNHNSQIANQRNIDYFEQDQKGINKTDIHDRFKQSEEALVSLKRKIFNAKGIKFGTQQRNFDPKKYGQITKAFEIIKFCS</sequence>
<organism evidence="2 3">
    <name type="scientific">Stylonychia lemnae</name>
    <name type="common">Ciliate</name>
    <dbReference type="NCBI Taxonomy" id="5949"/>
    <lineage>
        <taxon>Eukaryota</taxon>
        <taxon>Sar</taxon>
        <taxon>Alveolata</taxon>
        <taxon>Ciliophora</taxon>
        <taxon>Intramacronucleata</taxon>
        <taxon>Spirotrichea</taxon>
        <taxon>Stichotrichia</taxon>
        <taxon>Sporadotrichida</taxon>
        <taxon>Oxytrichidae</taxon>
        <taxon>Stylonychinae</taxon>
        <taxon>Stylonychia</taxon>
    </lineage>
</organism>
<dbReference type="AlphaFoldDB" id="A0A077ZS48"/>
<dbReference type="Proteomes" id="UP000039865">
    <property type="component" value="Unassembled WGS sequence"/>
</dbReference>
<dbReference type="InParanoid" id="A0A077ZS48"/>
<keyword evidence="1" id="KW-0175">Coiled coil</keyword>
<dbReference type="EMBL" id="CCKQ01001199">
    <property type="protein sequence ID" value="CDW72304.1"/>
    <property type="molecule type" value="Genomic_DNA"/>
</dbReference>
<feature type="coiled-coil region" evidence="1">
    <location>
        <begin position="41"/>
        <end position="68"/>
    </location>
</feature>
<reference evidence="2 3" key="1">
    <citation type="submission" date="2014-06" db="EMBL/GenBank/DDBJ databases">
        <authorList>
            <person name="Swart Estienne"/>
        </authorList>
    </citation>
    <scope>NUCLEOTIDE SEQUENCE [LARGE SCALE GENOMIC DNA]</scope>
    <source>
        <strain evidence="2 3">130c</strain>
    </source>
</reference>
<protein>
    <submittedName>
        <fullName evidence="2">Uncharacterized protein</fullName>
    </submittedName>
</protein>